<gene>
    <name evidence="2" type="ORF">CBR_g22859</name>
</gene>
<protein>
    <submittedName>
        <fullName evidence="2">Uncharacterized protein</fullName>
    </submittedName>
</protein>
<name>A0A388L365_CHABU</name>
<evidence type="ECO:0000313" key="2">
    <source>
        <dbReference type="EMBL" id="GBG76643.1"/>
    </source>
</evidence>
<accession>A0A388L365</accession>
<comment type="caution">
    <text evidence="2">The sequence shown here is derived from an EMBL/GenBank/DDBJ whole genome shotgun (WGS) entry which is preliminary data.</text>
</comment>
<organism evidence="2 3">
    <name type="scientific">Chara braunii</name>
    <name type="common">Braun's stonewort</name>
    <dbReference type="NCBI Taxonomy" id="69332"/>
    <lineage>
        <taxon>Eukaryota</taxon>
        <taxon>Viridiplantae</taxon>
        <taxon>Streptophyta</taxon>
        <taxon>Charophyceae</taxon>
        <taxon>Charales</taxon>
        <taxon>Characeae</taxon>
        <taxon>Chara</taxon>
    </lineage>
</organism>
<sequence>MVDTRGGKSTTPYMEEQEERVAAILKERKEKEAKKQALLEEQATKKKLEKEMERLNREEDEKLKKVEEEEEEGEEIPLVRSVRREERGESSGISEEEKKLEKVSEWVANVSLGENEEALMYIPQDEREVVVAKIQALTDPLQWQALEEEKRMEWKLRLRSQRRSHGDKVREGIGCHSRAAYHALAQGDL</sequence>
<dbReference type="OrthoDB" id="273181at2759"/>
<proteinExistence type="predicted"/>
<dbReference type="EMBL" id="BFEA01000249">
    <property type="protein sequence ID" value="GBG76643.1"/>
    <property type="molecule type" value="Genomic_DNA"/>
</dbReference>
<feature type="region of interest" description="Disordered" evidence="1">
    <location>
        <begin position="32"/>
        <end position="98"/>
    </location>
</feature>
<feature type="compositionally biased region" description="Basic and acidic residues" evidence="1">
    <location>
        <begin position="82"/>
        <end position="98"/>
    </location>
</feature>
<feature type="compositionally biased region" description="Basic and acidic residues" evidence="1">
    <location>
        <begin position="32"/>
        <end position="67"/>
    </location>
</feature>
<reference evidence="2 3" key="1">
    <citation type="journal article" date="2018" name="Cell">
        <title>The Chara Genome: Secondary Complexity and Implications for Plant Terrestrialization.</title>
        <authorList>
            <person name="Nishiyama T."/>
            <person name="Sakayama H."/>
            <person name="Vries J.D."/>
            <person name="Buschmann H."/>
            <person name="Saint-Marcoux D."/>
            <person name="Ullrich K.K."/>
            <person name="Haas F.B."/>
            <person name="Vanderstraeten L."/>
            <person name="Becker D."/>
            <person name="Lang D."/>
            <person name="Vosolsobe S."/>
            <person name="Rombauts S."/>
            <person name="Wilhelmsson P.K.I."/>
            <person name="Janitza P."/>
            <person name="Kern R."/>
            <person name="Heyl A."/>
            <person name="Rumpler F."/>
            <person name="Villalobos L.I.A.C."/>
            <person name="Clay J.M."/>
            <person name="Skokan R."/>
            <person name="Toyoda A."/>
            <person name="Suzuki Y."/>
            <person name="Kagoshima H."/>
            <person name="Schijlen E."/>
            <person name="Tajeshwar N."/>
            <person name="Catarino B."/>
            <person name="Hetherington A.J."/>
            <person name="Saltykova A."/>
            <person name="Bonnot C."/>
            <person name="Breuninger H."/>
            <person name="Symeonidi A."/>
            <person name="Radhakrishnan G.V."/>
            <person name="Van Nieuwerburgh F."/>
            <person name="Deforce D."/>
            <person name="Chang C."/>
            <person name="Karol K.G."/>
            <person name="Hedrich R."/>
            <person name="Ulvskov P."/>
            <person name="Glockner G."/>
            <person name="Delwiche C.F."/>
            <person name="Petrasek J."/>
            <person name="Van de Peer Y."/>
            <person name="Friml J."/>
            <person name="Beilby M."/>
            <person name="Dolan L."/>
            <person name="Kohara Y."/>
            <person name="Sugano S."/>
            <person name="Fujiyama A."/>
            <person name="Delaux P.-M."/>
            <person name="Quint M."/>
            <person name="TheiBen G."/>
            <person name="Hagemann M."/>
            <person name="Harholt J."/>
            <person name="Dunand C."/>
            <person name="Zachgo S."/>
            <person name="Langdale J."/>
            <person name="Maumus F."/>
            <person name="Straeten D.V.D."/>
            <person name="Gould S.B."/>
            <person name="Rensing S.A."/>
        </authorList>
    </citation>
    <scope>NUCLEOTIDE SEQUENCE [LARGE SCALE GENOMIC DNA]</scope>
    <source>
        <strain evidence="2 3">S276</strain>
    </source>
</reference>
<dbReference type="AlphaFoldDB" id="A0A388L365"/>
<dbReference type="Proteomes" id="UP000265515">
    <property type="component" value="Unassembled WGS sequence"/>
</dbReference>
<keyword evidence="3" id="KW-1185">Reference proteome</keyword>
<evidence type="ECO:0000256" key="1">
    <source>
        <dbReference type="SAM" id="MobiDB-lite"/>
    </source>
</evidence>
<evidence type="ECO:0000313" key="3">
    <source>
        <dbReference type="Proteomes" id="UP000265515"/>
    </source>
</evidence>
<dbReference type="Gramene" id="GBG76643">
    <property type="protein sequence ID" value="GBG76643"/>
    <property type="gene ID" value="CBR_g22859"/>
</dbReference>